<dbReference type="PANTHER" id="PTHR37461:SF1">
    <property type="entry name" value="ANTI-SIGMA-K FACTOR RSKA"/>
    <property type="match status" value="1"/>
</dbReference>
<evidence type="ECO:0000259" key="12">
    <source>
        <dbReference type="Pfam" id="PF10099"/>
    </source>
</evidence>
<feature type="domain" description="Anti-sigma K factor RskA C-terminal" evidence="12">
    <location>
        <begin position="99"/>
        <end position="240"/>
    </location>
</feature>
<evidence type="ECO:0000259" key="13">
    <source>
        <dbReference type="Pfam" id="PF13490"/>
    </source>
</evidence>
<keyword evidence="3" id="KW-1003">Cell membrane</keyword>
<protein>
    <recommendedName>
        <fullName evidence="8">Anti-sigma-W factor RsiW</fullName>
    </recommendedName>
    <alternativeName>
        <fullName evidence="10">Regulator of SigK</fullName>
    </alternativeName>
    <alternativeName>
        <fullName evidence="9">Sigma-K anti-sigma factor RskA</fullName>
    </alternativeName>
</protein>
<organism evidence="14 15">
    <name type="scientific">Paenibacillus nasutitermitis</name>
    <dbReference type="NCBI Taxonomy" id="1652958"/>
    <lineage>
        <taxon>Bacteria</taxon>
        <taxon>Bacillati</taxon>
        <taxon>Bacillota</taxon>
        <taxon>Bacilli</taxon>
        <taxon>Bacillales</taxon>
        <taxon>Paenibacillaceae</taxon>
        <taxon>Paenibacillus</taxon>
    </lineage>
</organism>
<dbReference type="InterPro" id="IPR027383">
    <property type="entry name" value="Znf_put"/>
</dbReference>
<feature type="transmembrane region" description="Helical" evidence="11">
    <location>
        <begin position="96"/>
        <end position="116"/>
    </location>
</feature>
<comment type="subcellular location">
    <subcellularLocation>
        <location evidence="2">Cell membrane</location>
    </subcellularLocation>
    <subcellularLocation>
        <location evidence="1">Membrane</location>
        <topology evidence="1">Single-pass membrane protein</topology>
    </subcellularLocation>
</comment>
<dbReference type="GO" id="GO:0016989">
    <property type="term" value="F:sigma factor antagonist activity"/>
    <property type="evidence" value="ECO:0007669"/>
    <property type="project" value="TreeGrafter"/>
</dbReference>
<reference evidence="14" key="2">
    <citation type="submission" date="2020-09" db="EMBL/GenBank/DDBJ databases">
        <authorList>
            <person name="Sun Q."/>
            <person name="Zhou Y."/>
        </authorList>
    </citation>
    <scope>NUCLEOTIDE SEQUENCE</scope>
    <source>
        <strain evidence="14">CGMCC 1.15178</strain>
    </source>
</reference>
<comment type="caution">
    <text evidence="14">The sequence shown here is derived from an EMBL/GenBank/DDBJ whole genome shotgun (WGS) entry which is preliminary data.</text>
</comment>
<evidence type="ECO:0000256" key="9">
    <source>
        <dbReference type="ARBA" id="ARBA00029829"/>
    </source>
</evidence>
<evidence type="ECO:0000256" key="1">
    <source>
        <dbReference type="ARBA" id="ARBA00004167"/>
    </source>
</evidence>
<dbReference type="Pfam" id="PF10099">
    <property type="entry name" value="RskA_C"/>
    <property type="match status" value="1"/>
</dbReference>
<evidence type="ECO:0000313" key="14">
    <source>
        <dbReference type="EMBL" id="GGD93424.1"/>
    </source>
</evidence>
<gene>
    <name evidence="14" type="ORF">GCM10010911_60060</name>
</gene>
<dbReference type="AlphaFoldDB" id="A0A917E1S0"/>
<dbReference type="GO" id="GO:0006417">
    <property type="term" value="P:regulation of translation"/>
    <property type="evidence" value="ECO:0007669"/>
    <property type="project" value="TreeGrafter"/>
</dbReference>
<dbReference type="InterPro" id="IPR018764">
    <property type="entry name" value="RskA_C"/>
</dbReference>
<dbReference type="Pfam" id="PF13490">
    <property type="entry name" value="zf-HC2"/>
    <property type="match status" value="1"/>
</dbReference>
<evidence type="ECO:0000313" key="15">
    <source>
        <dbReference type="Proteomes" id="UP000612456"/>
    </source>
</evidence>
<name>A0A917E1S0_9BACL</name>
<reference evidence="14" key="1">
    <citation type="journal article" date="2014" name="Int. J. Syst. Evol. Microbiol.">
        <title>Complete genome sequence of Corynebacterium casei LMG S-19264T (=DSM 44701T), isolated from a smear-ripened cheese.</title>
        <authorList>
            <consortium name="US DOE Joint Genome Institute (JGI-PGF)"/>
            <person name="Walter F."/>
            <person name="Albersmeier A."/>
            <person name="Kalinowski J."/>
            <person name="Ruckert C."/>
        </authorList>
    </citation>
    <scope>NUCLEOTIDE SEQUENCE</scope>
    <source>
        <strain evidence="14">CGMCC 1.15178</strain>
    </source>
</reference>
<dbReference type="PANTHER" id="PTHR37461">
    <property type="entry name" value="ANTI-SIGMA-K FACTOR RSKA"/>
    <property type="match status" value="1"/>
</dbReference>
<dbReference type="InterPro" id="IPR051474">
    <property type="entry name" value="Anti-sigma-K/W_factor"/>
</dbReference>
<accession>A0A917E1S0</accession>
<evidence type="ECO:0000256" key="11">
    <source>
        <dbReference type="SAM" id="Phobius"/>
    </source>
</evidence>
<evidence type="ECO:0000256" key="7">
    <source>
        <dbReference type="ARBA" id="ARBA00024353"/>
    </source>
</evidence>
<keyword evidence="15" id="KW-1185">Reference proteome</keyword>
<keyword evidence="5 11" id="KW-1133">Transmembrane helix</keyword>
<evidence type="ECO:0000256" key="4">
    <source>
        <dbReference type="ARBA" id="ARBA00022692"/>
    </source>
</evidence>
<evidence type="ECO:0000256" key="10">
    <source>
        <dbReference type="ARBA" id="ARBA00030803"/>
    </source>
</evidence>
<evidence type="ECO:0000256" key="6">
    <source>
        <dbReference type="ARBA" id="ARBA00023136"/>
    </source>
</evidence>
<dbReference type="Gene3D" id="1.10.10.1320">
    <property type="entry name" value="Anti-sigma factor, zinc-finger domain"/>
    <property type="match status" value="1"/>
</dbReference>
<evidence type="ECO:0000256" key="5">
    <source>
        <dbReference type="ARBA" id="ARBA00022989"/>
    </source>
</evidence>
<dbReference type="Proteomes" id="UP000612456">
    <property type="component" value="Unassembled WGS sequence"/>
</dbReference>
<evidence type="ECO:0000256" key="8">
    <source>
        <dbReference type="ARBA" id="ARBA00024438"/>
    </source>
</evidence>
<comment type="similarity">
    <text evidence="7">Belongs to the zinc-associated anti-sigma factor (ZAS) superfamily. Anti-sigma-W factor family.</text>
</comment>
<keyword evidence="6 11" id="KW-0472">Membrane</keyword>
<keyword evidence="4 11" id="KW-0812">Transmembrane</keyword>
<dbReference type="EMBL" id="BMHP01000006">
    <property type="protein sequence ID" value="GGD93424.1"/>
    <property type="molecule type" value="Genomic_DNA"/>
</dbReference>
<feature type="domain" description="Putative zinc-finger" evidence="13">
    <location>
        <begin position="15"/>
        <end position="40"/>
    </location>
</feature>
<evidence type="ECO:0000256" key="2">
    <source>
        <dbReference type="ARBA" id="ARBA00004236"/>
    </source>
</evidence>
<evidence type="ECO:0000256" key="3">
    <source>
        <dbReference type="ARBA" id="ARBA00022475"/>
    </source>
</evidence>
<dbReference type="RefSeq" id="WP_188997914.1">
    <property type="nucleotide sequence ID" value="NZ_BMHP01000006.1"/>
</dbReference>
<dbReference type="GO" id="GO:0005886">
    <property type="term" value="C:plasma membrane"/>
    <property type="evidence" value="ECO:0007669"/>
    <property type="project" value="UniProtKB-SubCell"/>
</dbReference>
<proteinExistence type="inferred from homology"/>
<sequence length="249" mass="27518">MRDERPQPQCDLCLDYISGLLSGEEQLAFERHLTHCEACQMEINELRFVWEALPADMEHMEPPEDLKQQVMDAARAAEMKGMRSIAGRRLRSKQTFYALAAGALAVLFLLGTIWNVQLYRDRTESITTIEQALTVPAAQIRQLIPLQPQTADAAQAYGVACIVDNGKDKQFVVYVFGAPQTGSEQAYQVWLVKDGKRSSAGTFRVADKGIGLLSMPIAADTLVFDAIGITLEPDDRGDQPRGIKIFGSA</sequence>
<dbReference type="InterPro" id="IPR041916">
    <property type="entry name" value="Anti_sigma_zinc_sf"/>
</dbReference>